<reference evidence="1" key="1">
    <citation type="journal article" date="2015" name="Nature">
        <title>Complex archaea that bridge the gap between prokaryotes and eukaryotes.</title>
        <authorList>
            <person name="Spang A."/>
            <person name="Saw J.H."/>
            <person name="Jorgensen S.L."/>
            <person name="Zaremba-Niedzwiedzka K."/>
            <person name="Martijn J."/>
            <person name="Lind A.E."/>
            <person name="van Eijk R."/>
            <person name="Schleper C."/>
            <person name="Guy L."/>
            <person name="Ettema T.J."/>
        </authorList>
    </citation>
    <scope>NUCLEOTIDE SEQUENCE</scope>
</reference>
<accession>A0A0F9UYA6</accession>
<proteinExistence type="predicted"/>
<gene>
    <name evidence="1" type="ORF">LCGC14_0163530</name>
</gene>
<name>A0A0F9UYA6_9ZZZZ</name>
<dbReference type="EMBL" id="LAZR01000062">
    <property type="protein sequence ID" value="KKN96709.1"/>
    <property type="molecule type" value="Genomic_DNA"/>
</dbReference>
<protein>
    <submittedName>
        <fullName evidence="1">Uncharacterized protein</fullName>
    </submittedName>
</protein>
<organism evidence="1">
    <name type="scientific">marine sediment metagenome</name>
    <dbReference type="NCBI Taxonomy" id="412755"/>
    <lineage>
        <taxon>unclassified sequences</taxon>
        <taxon>metagenomes</taxon>
        <taxon>ecological metagenomes</taxon>
    </lineage>
</organism>
<sequence>MPRCEEAYRLTAAASLGTAVQGILEDWDFSVRDEQVLEIMNKLKKLPALVGTLSLETILEVVDRNCLLSTVDSHHFTQSRLEALHTELVYLQRIEVLKYWESKGWVELHAKRSEEDFVYCMRYIEDGSPVEEYWPKLLEMLRAVTLPAIA</sequence>
<comment type="caution">
    <text evidence="1">The sequence shown here is derived from an EMBL/GenBank/DDBJ whole genome shotgun (WGS) entry which is preliminary data.</text>
</comment>
<evidence type="ECO:0000313" key="1">
    <source>
        <dbReference type="EMBL" id="KKN96709.1"/>
    </source>
</evidence>
<dbReference type="AlphaFoldDB" id="A0A0F9UYA6"/>